<reference evidence="1 4" key="2">
    <citation type="submission" date="2018-03" db="EMBL/GenBank/DDBJ databases">
        <title>Genomic Encyclopedia of Archaeal and Bacterial Type Strains, Phase II (KMG-II): from individual species to whole genera.</title>
        <authorList>
            <person name="Goeker M."/>
        </authorList>
    </citation>
    <scope>NUCLEOTIDE SEQUENCE [LARGE SCALE GENOMIC DNA]</scope>
    <source>
        <strain evidence="1 4">DSM 29956</strain>
    </source>
</reference>
<evidence type="ECO:0000313" key="1">
    <source>
        <dbReference type="EMBL" id="PSK84047.1"/>
    </source>
</evidence>
<name>A0A1X6ZSB9_9RHOB</name>
<evidence type="ECO:0000313" key="3">
    <source>
        <dbReference type="Proteomes" id="UP000193495"/>
    </source>
</evidence>
<accession>A0A1X6ZSB9</accession>
<gene>
    <name evidence="1" type="ORF">CLV79_10919</name>
    <name evidence="2" type="ORF">LOS8367_02879</name>
</gene>
<dbReference type="AlphaFoldDB" id="A0A1X6ZSB9"/>
<organism evidence="2 3">
    <name type="scientific">Limimaricola soesokkakensis</name>
    <dbReference type="NCBI Taxonomy" id="1343159"/>
    <lineage>
        <taxon>Bacteria</taxon>
        <taxon>Pseudomonadati</taxon>
        <taxon>Pseudomonadota</taxon>
        <taxon>Alphaproteobacteria</taxon>
        <taxon>Rhodobacterales</taxon>
        <taxon>Paracoccaceae</taxon>
        <taxon>Limimaricola</taxon>
    </lineage>
</organism>
<keyword evidence="4" id="KW-1185">Reference proteome</keyword>
<dbReference type="Proteomes" id="UP000240624">
    <property type="component" value="Unassembled WGS sequence"/>
</dbReference>
<evidence type="ECO:0000313" key="2">
    <source>
        <dbReference type="EMBL" id="SLN59845.1"/>
    </source>
</evidence>
<sequence>MSDPDDHPAFPRHLHRSTLYLDEEIARTDRLVIKTRDACEQAYAELARLQRAGAALGTPEGKRLDDLIIAVEAFEMTISGYSG</sequence>
<dbReference type="EMBL" id="FWFY01000009">
    <property type="protein sequence ID" value="SLN59845.1"/>
    <property type="molecule type" value="Genomic_DNA"/>
</dbReference>
<dbReference type="Proteomes" id="UP000193495">
    <property type="component" value="Unassembled WGS sequence"/>
</dbReference>
<dbReference type="RefSeq" id="WP_085897188.1">
    <property type="nucleotide sequence ID" value="NZ_FWFY01000009.1"/>
</dbReference>
<proteinExistence type="predicted"/>
<protein>
    <submittedName>
        <fullName evidence="2">Uncharacterized protein</fullName>
    </submittedName>
</protein>
<reference evidence="2 3" key="1">
    <citation type="submission" date="2017-03" db="EMBL/GenBank/DDBJ databases">
        <authorList>
            <person name="Afonso C.L."/>
            <person name="Miller P.J."/>
            <person name="Scott M.A."/>
            <person name="Spackman E."/>
            <person name="Goraichik I."/>
            <person name="Dimitrov K.M."/>
            <person name="Suarez D.L."/>
            <person name="Swayne D.E."/>
        </authorList>
    </citation>
    <scope>NUCLEOTIDE SEQUENCE [LARGE SCALE GENOMIC DNA]</scope>
    <source>
        <strain evidence="2 3">CECT 8367</strain>
    </source>
</reference>
<evidence type="ECO:0000313" key="4">
    <source>
        <dbReference type="Proteomes" id="UP000240624"/>
    </source>
</evidence>
<dbReference type="EMBL" id="PYGB01000009">
    <property type="protein sequence ID" value="PSK84047.1"/>
    <property type="molecule type" value="Genomic_DNA"/>
</dbReference>